<gene>
    <name evidence="1" type="ORF">F8388_003208</name>
</gene>
<dbReference type="PANTHER" id="PTHR45523:SF3">
    <property type="entry name" value="VACUOLAR PROTEIN SORTING-ASSOCIATED PROTEIN 13A"/>
    <property type="match status" value="1"/>
</dbReference>
<accession>A0A7J6FLT2</accession>
<dbReference type="PANTHER" id="PTHR45523">
    <property type="entry name" value="TETRATRICOPEPTIDE REPEAT (TPR)-CONTAINING PROTEIN-RELATED"/>
    <property type="match status" value="1"/>
</dbReference>
<dbReference type="Gene3D" id="1.25.50.20">
    <property type="match status" value="1"/>
</dbReference>
<protein>
    <submittedName>
        <fullName evidence="1">Uncharacterized protein</fullName>
    </submittedName>
</protein>
<evidence type="ECO:0000313" key="1">
    <source>
        <dbReference type="EMBL" id="KAF4371598.1"/>
    </source>
</evidence>
<dbReference type="AlphaFoldDB" id="A0A7J6FLT2"/>
<proteinExistence type="predicted"/>
<reference evidence="1 2" key="1">
    <citation type="journal article" date="2020" name="bioRxiv">
        <title>Sequence and annotation of 42 cannabis genomes reveals extensive copy number variation in cannabinoid synthesis and pathogen resistance genes.</title>
        <authorList>
            <person name="Mckernan K.J."/>
            <person name="Helbert Y."/>
            <person name="Kane L.T."/>
            <person name="Ebling H."/>
            <person name="Zhang L."/>
            <person name="Liu B."/>
            <person name="Eaton Z."/>
            <person name="Mclaughlin S."/>
            <person name="Kingan S."/>
            <person name="Baybayan P."/>
            <person name="Concepcion G."/>
            <person name="Jordan M."/>
            <person name="Riva A."/>
            <person name="Barbazuk W."/>
            <person name="Harkins T."/>
        </authorList>
    </citation>
    <scope>NUCLEOTIDE SEQUENCE [LARGE SCALE GENOMIC DNA]</scope>
    <source>
        <strain evidence="2">cv. Jamaican Lion 4</strain>
        <tissue evidence="1">Leaf</tissue>
    </source>
</reference>
<evidence type="ECO:0000313" key="2">
    <source>
        <dbReference type="Proteomes" id="UP000525078"/>
    </source>
</evidence>
<comment type="caution">
    <text evidence="1">The sequence shown here is derived from an EMBL/GenBank/DDBJ whole genome shotgun (WGS) entry which is preliminary data.</text>
</comment>
<organism evidence="1 2">
    <name type="scientific">Cannabis sativa</name>
    <name type="common">Hemp</name>
    <name type="synonym">Marijuana</name>
    <dbReference type="NCBI Taxonomy" id="3483"/>
    <lineage>
        <taxon>Eukaryota</taxon>
        <taxon>Viridiplantae</taxon>
        <taxon>Streptophyta</taxon>
        <taxon>Embryophyta</taxon>
        <taxon>Tracheophyta</taxon>
        <taxon>Spermatophyta</taxon>
        <taxon>Magnoliopsida</taxon>
        <taxon>eudicotyledons</taxon>
        <taxon>Gunneridae</taxon>
        <taxon>Pentapetalae</taxon>
        <taxon>rosids</taxon>
        <taxon>fabids</taxon>
        <taxon>Rosales</taxon>
        <taxon>Cannabaceae</taxon>
        <taxon>Cannabis</taxon>
    </lineage>
</organism>
<dbReference type="Proteomes" id="UP000525078">
    <property type="component" value="Unassembled WGS sequence"/>
</dbReference>
<name>A0A7J6FLT2_CANSA</name>
<sequence length="120" mass="13725">MRGTELPLNQTQKFRLQSRVFPSSFSIKASLGNLRITDDSLPENHMYFWACDMRNPGGSSFVEFASLEKVKEVEEFFATRSKPAIARTLKQSIERVKINAKWVETIHAEKNLADAVTEFL</sequence>
<dbReference type="EMBL" id="JAATIP010000110">
    <property type="protein sequence ID" value="KAF4371598.1"/>
    <property type="molecule type" value="Genomic_DNA"/>
</dbReference>